<dbReference type="InterPro" id="IPR001245">
    <property type="entry name" value="Ser-Thr/Tyr_kinase_cat_dom"/>
</dbReference>
<dbReference type="InterPro" id="IPR011009">
    <property type="entry name" value="Kinase-like_dom_sf"/>
</dbReference>
<feature type="region of interest" description="Disordered" evidence="4">
    <location>
        <begin position="688"/>
        <end position="728"/>
    </location>
</feature>
<organism evidence="6 7">
    <name type="scientific">Rubus argutus</name>
    <name type="common">Southern blackberry</name>
    <dbReference type="NCBI Taxonomy" id="59490"/>
    <lineage>
        <taxon>Eukaryota</taxon>
        <taxon>Viridiplantae</taxon>
        <taxon>Streptophyta</taxon>
        <taxon>Embryophyta</taxon>
        <taxon>Tracheophyta</taxon>
        <taxon>Spermatophyta</taxon>
        <taxon>Magnoliopsida</taxon>
        <taxon>eudicotyledons</taxon>
        <taxon>Gunneridae</taxon>
        <taxon>Pentapetalae</taxon>
        <taxon>rosids</taxon>
        <taxon>fabids</taxon>
        <taxon>Rosales</taxon>
        <taxon>Rosaceae</taxon>
        <taxon>Rosoideae</taxon>
        <taxon>Rosoideae incertae sedis</taxon>
        <taxon>Rubus</taxon>
    </lineage>
</organism>
<dbReference type="SMART" id="SM00219">
    <property type="entry name" value="TyrKc"/>
    <property type="match status" value="1"/>
</dbReference>
<accession>A0AAW1WWD2</accession>
<protein>
    <recommendedName>
        <fullName evidence="5">Protein kinase domain-containing protein</fullName>
    </recommendedName>
</protein>
<comment type="caution">
    <text evidence="6">The sequence shown here is derived from an EMBL/GenBank/DDBJ whole genome shotgun (WGS) entry which is preliminary data.</text>
</comment>
<dbReference type="GO" id="GO:0004674">
    <property type="term" value="F:protein serine/threonine kinase activity"/>
    <property type="evidence" value="ECO:0007669"/>
    <property type="project" value="UniProtKB-KW"/>
</dbReference>
<dbReference type="Pfam" id="PF07714">
    <property type="entry name" value="PK_Tyr_Ser-Thr"/>
    <property type="match status" value="1"/>
</dbReference>
<dbReference type="AlphaFoldDB" id="A0AAW1WWD2"/>
<reference evidence="6 7" key="1">
    <citation type="journal article" date="2023" name="G3 (Bethesda)">
        <title>A chromosome-length genome assembly and annotation of blackberry (Rubus argutus, cv. 'Hillquist').</title>
        <authorList>
            <person name="Bruna T."/>
            <person name="Aryal R."/>
            <person name="Dudchenko O."/>
            <person name="Sargent D.J."/>
            <person name="Mead D."/>
            <person name="Buti M."/>
            <person name="Cavallini A."/>
            <person name="Hytonen T."/>
            <person name="Andres J."/>
            <person name="Pham M."/>
            <person name="Weisz D."/>
            <person name="Mascagni F."/>
            <person name="Usai G."/>
            <person name="Natali L."/>
            <person name="Bassil N."/>
            <person name="Fernandez G.E."/>
            <person name="Lomsadze A."/>
            <person name="Armour M."/>
            <person name="Olukolu B."/>
            <person name="Poorten T."/>
            <person name="Britton C."/>
            <person name="Davik J."/>
            <person name="Ashrafi H."/>
            <person name="Aiden E.L."/>
            <person name="Borodovsky M."/>
            <person name="Worthington M."/>
        </authorList>
    </citation>
    <scope>NUCLEOTIDE SEQUENCE [LARGE SCALE GENOMIC DNA]</scope>
    <source>
        <strain evidence="6">PI 553951</strain>
    </source>
</reference>
<feature type="region of interest" description="Disordered" evidence="4">
    <location>
        <begin position="195"/>
        <end position="246"/>
    </location>
</feature>
<evidence type="ECO:0000259" key="5">
    <source>
        <dbReference type="PROSITE" id="PS50011"/>
    </source>
</evidence>
<keyword evidence="2" id="KW-0547">Nucleotide-binding</keyword>
<feature type="domain" description="Protein kinase" evidence="5">
    <location>
        <begin position="371"/>
        <end position="639"/>
    </location>
</feature>
<keyword evidence="3" id="KW-0067">ATP-binding</keyword>
<dbReference type="FunFam" id="1.10.510.10:FF:000849">
    <property type="entry name" value="receptor-like cytosolic serine/threonine-protein kinase RBK1 isoform X1"/>
    <property type="match status" value="1"/>
</dbReference>
<dbReference type="PROSITE" id="PS00109">
    <property type="entry name" value="PROTEIN_KINASE_TYR"/>
    <property type="match status" value="1"/>
</dbReference>
<evidence type="ECO:0000256" key="3">
    <source>
        <dbReference type="ARBA" id="ARBA00022840"/>
    </source>
</evidence>
<keyword evidence="1" id="KW-0723">Serine/threonine-protein kinase</keyword>
<dbReference type="PROSITE" id="PS50011">
    <property type="entry name" value="PROTEIN_KINASE_DOM"/>
    <property type="match status" value="1"/>
</dbReference>
<name>A0AAW1WWD2_RUBAR</name>
<sequence>MTAEAQKVVVIQDASKDIVSSSTIQSVLQGLSLKPGDKLTLLAVLHQVNNPSTLSFMTAGRLLGYKTKMDSSSLFGTNQKVIEEEIERKTEEYRNKVEITMISHICESAQIEFNTEVLAGLSPKMVAADAAKRLGATWVILDRQMKKHKQFFMEKLPCGISRMKRNSSVEQIRGPKAIEISKQITKKRIKEHVKYDEMIPGSPDEERSPKKTSSPPMINNCKEQDGDGRGHQWPNSRKFNSSTSEQLMTTKVSTSSLGNTEALTSNMALTSNLSGHYQEEEITTDTGRGKVGEKTPFPIVEGQASDHKESYKAGSPDDSKQHIYKNDWIGDCQADEDFKNSTCTVCKNQRPKIGWKRDFTYAELQAATDGFSAKNFLSEGGFGSVYKGELNGVKIAVKQHKNASFQGEKEFKSEVHVLSKARHENLVMLLGSCSEGRQRLLVYEYVCNGSLDQHLSTHTSRPLSWDKKIKLTTGAAKGLKYLHENNIIHRDVRPNNILVTHDYESLLGDFGLARTQHEDSDKSSDTTRVVGTLGYLAPEYAESGKVSTKTDVYAFGVILLQLITGMRPTDKKLGGKSLVGWARPLLKDRNYPDLIDPRNVDSHDVHQLFCMVRVAEKCLTRDPHKRLTMDKVVNALDYLNEANRICIIGDISPAQSESAGSIIGSLESQGGDGDNYISIDLTPSGGYMTNQTTGISPSSQSTCSEKSCFSTTSEQSTLDSAASVEDKC</sequence>
<evidence type="ECO:0000256" key="4">
    <source>
        <dbReference type="SAM" id="MobiDB-lite"/>
    </source>
</evidence>
<gene>
    <name evidence="6" type="ORF">M0R45_026200</name>
</gene>
<keyword evidence="1" id="KW-0418">Kinase</keyword>
<dbReference type="CDD" id="cd14066">
    <property type="entry name" value="STKc_IRAK"/>
    <property type="match status" value="1"/>
</dbReference>
<dbReference type="Proteomes" id="UP001457282">
    <property type="component" value="Unassembled WGS sequence"/>
</dbReference>
<feature type="compositionally biased region" description="Polar residues" evidence="4">
    <location>
        <begin position="688"/>
        <end position="720"/>
    </location>
</feature>
<dbReference type="InterPro" id="IPR020635">
    <property type="entry name" value="Tyr_kinase_cat_dom"/>
</dbReference>
<dbReference type="PANTHER" id="PTHR47989">
    <property type="entry name" value="OS01G0750732 PROTEIN"/>
    <property type="match status" value="1"/>
</dbReference>
<dbReference type="FunFam" id="3.30.200.20:FF:000604">
    <property type="entry name" value="Proline-rich receptor-like protein kinase PERK8"/>
    <property type="match status" value="1"/>
</dbReference>
<dbReference type="PANTHER" id="PTHR47989:SF8">
    <property type="entry name" value="INACTIVE PROTEIN KINASE SELMODRAFT_444075-LIKE"/>
    <property type="match status" value="1"/>
</dbReference>
<evidence type="ECO:0000256" key="1">
    <source>
        <dbReference type="ARBA" id="ARBA00022527"/>
    </source>
</evidence>
<dbReference type="SUPFAM" id="SSF56112">
    <property type="entry name" value="Protein kinase-like (PK-like)"/>
    <property type="match status" value="1"/>
</dbReference>
<evidence type="ECO:0000313" key="7">
    <source>
        <dbReference type="Proteomes" id="UP001457282"/>
    </source>
</evidence>
<dbReference type="InterPro" id="IPR000719">
    <property type="entry name" value="Prot_kinase_dom"/>
</dbReference>
<keyword evidence="1" id="KW-0808">Transferase</keyword>
<dbReference type="GO" id="GO:0004713">
    <property type="term" value="F:protein tyrosine kinase activity"/>
    <property type="evidence" value="ECO:0007669"/>
    <property type="project" value="InterPro"/>
</dbReference>
<dbReference type="Gene3D" id="1.10.510.10">
    <property type="entry name" value="Transferase(Phosphotransferase) domain 1"/>
    <property type="match status" value="1"/>
</dbReference>
<proteinExistence type="predicted"/>
<dbReference type="GO" id="GO:0005524">
    <property type="term" value="F:ATP binding"/>
    <property type="evidence" value="ECO:0007669"/>
    <property type="project" value="UniProtKB-KW"/>
</dbReference>
<keyword evidence="7" id="KW-1185">Reference proteome</keyword>
<dbReference type="InterPro" id="IPR008266">
    <property type="entry name" value="Tyr_kinase_AS"/>
</dbReference>
<feature type="compositionally biased region" description="Polar residues" evidence="4">
    <location>
        <begin position="233"/>
        <end position="246"/>
    </location>
</feature>
<evidence type="ECO:0000256" key="2">
    <source>
        <dbReference type="ARBA" id="ARBA00022741"/>
    </source>
</evidence>
<dbReference type="Gene3D" id="3.30.200.20">
    <property type="entry name" value="Phosphorylase Kinase, domain 1"/>
    <property type="match status" value="1"/>
</dbReference>
<evidence type="ECO:0000313" key="6">
    <source>
        <dbReference type="EMBL" id="KAK9929090.1"/>
    </source>
</evidence>
<dbReference type="EMBL" id="JBEDUW010000005">
    <property type="protein sequence ID" value="KAK9929090.1"/>
    <property type="molecule type" value="Genomic_DNA"/>
</dbReference>